<dbReference type="KEGG" id="chig:CH63R_04471"/>
<keyword evidence="3" id="KW-1185">Reference proteome</keyword>
<evidence type="ECO:0000313" key="2">
    <source>
        <dbReference type="EMBL" id="OBR12175.1"/>
    </source>
</evidence>
<dbReference type="GeneID" id="28863553"/>
<dbReference type="VEuPathDB" id="FungiDB:CH63R_04471"/>
<proteinExistence type="predicted"/>
<evidence type="ECO:0000256" key="1">
    <source>
        <dbReference type="SAM" id="MobiDB-lite"/>
    </source>
</evidence>
<feature type="compositionally biased region" description="Pro residues" evidence="1">
    <location>
        <begin position="9"/>
        <end position="32"/>
    </location>
</feature>
<dbReference type="AlphaFoldDB" id="A0A1B7YJI8"/>
<feature type="region of interest" description="Disordered" evidence="1">
    <location>
        <begin position="1"/>
        <end position="39"/>
    </location>
</feature>
<reference evidence="3" key="1">
    <citation type="journal article" date="2017" name="BMC Genomics">
        <title>Gapless genome assembly of Colletotrichum higginsianum reveals chromosome structure and association of transposable elements with secondary metabolite gene clusters.</title>
        <authorList>
            <person name="Dallery J.-F."/>
            <person name="Lapalu N."/>
            <person name="Zampounis A."/>
            <person name="Pigne S."/>
            <person name="Luyten I."/>
            <person name="Amselem J."/>
            <person name="Wittenberg A.H.J."/>
            <person name="Zhou S."/>
            <person name="de Queiroz M.V."/>
            <person name="Robin G.P."/>
            <person name="Auger A."/>
            <person name="Hainaut M."/>
            <person name="Henrissat B."/>
            <person name="Kim K.-T."/>
            <person name="Lee Y.-H."/>
            <person name="Lespinet O."/>
            <person name="Schwartz D.C."/>
            <person name="Thon M.R."/>
            <person name="O'Connell R.J."/>
        </authorList>
    </citation>
    <scope>NUCLEOTIDE SEQUENCE [LARGE SCALE GENOMIC DNA]</scope>
    <source>
        <strain evidence="3">IMI 349063</strain>
    </source>
</reference>
<comment type="caution">
    <text evidence="2">The sequence shown here is derived from an EMBL/GenBank/DDBJ whole genome shotgun (WGS) entry which is preliminary data.</text>
</comment>
<dbReference type="RefSeq" id="XP_018160692.1">
    <property type="nucleotide sequence ID" value="XM_018299446.1"/>
</dbReference>
<dbReference type="EMBL" id="LTAN01000003">
    <property type="protein sequence ID" value="OBR12175.1"/>
    <property type="molecule type" value="Genomic_DNA"/>
</dbReference>
<accession>A0A1B7YJI8</accession>
<protein>
    <submittedName>
        <fullName evidence="2">Uncharacterized protein</fullName>
    </submittedName>
</protein>
<organism evidence="2 3">
    <name type="scientific">Colletotrichum higginsianum (strain IMI 349063)</name>
    <name type="common">Crucifer anthracnose fungus</name>
    <dbReference type="NCBI Taxonomy" id="759273"/>
    <lineage>
        <taxon>Eukaryota</taxon>
        <taxon>Fungi</taxon>
        <taxon>Dikarya</taxon>
        <taxon>Ascomycota</taxon>
        <taxon>Pezizomycotina</taxon>
        <taxon>Sordariomycetes</taxon>
        <taxon>Hypocreomycetidae</taxon>
        <taxon>Glomerellales</taxon>
        <taxon>Glomerellaceae</taxon>
        <taxon>Colletotrichum</taxon>
        <taxon>Colletotrichum destructivum species complex</taxon>
    </lineage>
</organism>
<name>A0A1B7YJI8_COLHI</name>
<dbReference type="Proteomes" id="UP000092177">
    <property type="component" value="Chromosome 3"/>
</dbReference>
<sequence length="141" mass="14773">MRKSSRARSPPPTWPFWPPLSGPGSGVPPPSPRSHSHLSKFLKGPRAMSASLLLDHLPAAVPVTSHGVNLFSVPSALAIQVHRDTSDTGVLNAPHAGRQALAENVFLSTQPGPENMLRSLVGGCCATNKVVSDGMSQDGLI</sequence>
<evidence type="ECO:0000313" key="3">
    <source>
        <dbReference type="Proteomes" id="UP000092177"/>
    </source>
</evidence>
<gene>
    <name evidence="2" type="ORF">CH63R_04471</name>
</gene>